<feature type="transmembrane region" description="Helical" evidence="2">
    <location>
        <begin position="482"/>
        <end position="506"/>
    </location>
</feature>
<evidence type="ECO:0000256" key="2">
    <source>
        <dbReference type="SAM" id="Phobius"/>
    </source>
</evidence>
<feature type="transmembrane region" description="Helical" evidence="2">
    <location>
        <begin position="436"/>
        <end position="461"/>
    </location>
</feature>
<feature type="region of interest" description="Disordered" evidence="1">
    <location>
        <begin position="27"/>
        <end position="278"/>
    </location>
</feature>
<feature type="compositionally biased region" description="Low complexity" evidence="1">
    <location>
        <begin position="205"/>
        <end position="227"/>
    </location>
</feature>
<reference evidence="3" key="1">
    <citation type="submission" date="2020-10" db="EMBL/GenBank/DDBJ databases">
        <authorList>
            <person name="Gilroy R."/>
        </authorList>
    </citation>
    <scope>NUCLEOTIDE SEQUENCE</scope>
    <source>
        <strain evidence="3">ChiSjej4B22-8148</strain>
    </source>
</reference>
<reference evidence="3" key="2">
    <citation type="journal article" date="2021" name="PeerJ">
        <title>Extensive microbial diversity within the chicken gut microbiome revealed by metagenomics and culture.</title>
        <authorList>
            <person name="Gilroy R."/>
            <person name="Ravi A."/>
            <person name="Getino M."/>
            <person name="Pursley I."/>
            <person name="Horton D.L."/>
            <person name="Alikhan N.F."/>
            <person name="Baker D."/>
            <person name="Gharbi K."/>
            <person name="Hall N."/>
            <person name="Watson M."/>
            <person name="Adriaenssens E.M."/>
            <person name="Foster-Nyarko E."/>
            <person name="Jarju S."/>
            <person name="Secka A."/>
            <person name="Antonio M."/>
            <person name="Oren A."/>
            <person name="Chaudhuri R.R."/>
            <person name="La Ragione R."/>
            <person name="Hildebrand F."/>
            <person name="Pallen M.J."/>
        </authorList>
    </citation>
    <scope>NUCLEOTIDE SEQUENCE</scope>
    <source>
        <strain evidence="3">ChiSjej4B22-8148</strain>
    </source>
</reference>
<dbReference type="AlphaFoldDB" id="A0A9D1AE70"/>
<feature type="compositionally biased region" description="Basic and acidic residues" evidence="1">
    <location>
        <begin position="80"/>
        <end position="109"/>
    </location>
</feature>
<organism evidence="3 4">
    <name type="scientific">Candidatus Choladousia intestinavium</name>
    <dbReference type="NCBI Taxonomy" id="2840727"/>
    <lineage>
        <taxon>Bacteria</taxon>
        <taxon>Bacillati</taxon>
        <taxon>Bacillota</taxon>
        <taxon>Clostridia</taxon>
        <taxon>Lachnospirales</taxon>
        <taxon>Lachnospiraceae</taxon>
        <taxon>Lachnospiraceae incertae sedis</taxon>
        <taxon>Candidatus Choladousia</taxon>
    </lineage>
</organism>
<feature type="compositionally biased region" description="Acidic residues" evidence="1">
    <location>
        <begin position="32"/>
        <end position="41"/>
    </location>
</feature>
<accession>A0A9D1AE70</accession>
<gene>
    <name evidence="3" type="ORF">IAB31_12005</name>
</gene>
<evidence type="ECO:0000313" key="3">
    <source>
        <dbReference type="EMBL" id="HIR14633.1"/>
    </source>
</evidence>
<protein>
    <submittedName>
        <fullName evidence="3">Uncharacterized protein</fullName>
    </submittedName>
</protein>
<feature type="transmembrane region" description="Helical" evidence="2">
    <location>
        <begin position="361"/>
        <end position="383"/>
    </location>
</feature>
<name>A0A9D1AE70_9FIRM</name>
<keyword evidence="2" id="KW-1133">Transmembrane helix</keyword>
<feature type="transmembrane region" description="Helical" evidence="2">
    <location>
        <begin position="301"/>
        <end position="321"/>
    </location>
</feature>
<evidence type="ECO:0000313" key="4">
    <source>
        <dbReference type="Proteomes" id="UP000886757"/>
    </source>
</evidence>
<dbReference type="Proteomes" id="UP000886757">
    <property type="component" value="Unassembled WGS sequence"/>
</dbReference>
<feature type="transmembrane region" description="Helical" evidence="2">
    <location>
        <begin position="512"/>
        <end position="531"/>
    </location>
</feature>
<dbReference type="EMBL" id="DVGK01000138">
    <property type="protein sequence ID" value="HIR14633.1"/>
    <property type="molecule type" value="Genomic_DNA"/>
</dbReference>
<sequence>MKRCIICGNTGDDSSTVCSVCGNPYVDMSDSFGEDFEENLQEENQSADQKEDPAAGEAASEKAEQARETSEKAEEEPPEALEKRTEEPPADSEKAAEPKENRPAQEKKAYGTAPGQQEAQRAGRTARAHRSSAGPQIYGQGEAGPYSQGRTRQAAGRPAGGAHSGVGKAPARQPQGVKKSGGAAAEGAARRRPVQGQGRPAQNQGRPAAGRAAGTERTAARRPAGTENIQPRRPAQGGSASQQQPGGARTSVQRNMPQGNRQPYPRQPQPAPGMYTQGRAQGYGNYRIRETARAALHSPMFCIMALLYTAFLIGSIAAIFMQELNYSQYARIVSAINVPAQFVSYVDDLFEVVAMLDTDAVVLNLVLKIPDVLFCLGLWLIFFMSGAKKQEMSGAGFLLGKIAVIVRTIMACVAMVACLIISVAFLVASWVSGSQVTVVVSAVLLVLMIVVTMMVIMYYASYLGTIKVCRLNATTGESYGNVSGYLAVMSILLALFSVINLLSAIVNVEISGLVSSVGNIGWLALFAVWIFRYRGDMSEYEE</sequence>
<keyword evidence="2" id="KW-0812">Transmembrane</keyword>
<evidence type="ECO:0000256" key="1">
    <source>
        <dbReference type="SAM" id="MobiDB-lite"/>
    </source>
</evidence>
<feature type="compositionally biased region" description="Low complexity" evidence="1">
    <location>
        <begin position="234"/>
        <end position="248"/>
    </location>
</feature>
<feature type="compositionally biased region" description="Basic and acidic residues" evidence="1">
    <location>
        <begin position="48"/>
        <end position="72"/>
    </location>
</feature>
<proteinExistence type="predicted"/>
<comment type="caution">
    <text evidence="3">The sequence shown here is derived from an EMBL/GenBank/DDBJ whole genome shotgun (WGS) entry which is preliminary data.</text>
</comment>
<keyword evidence="2" id="KW-0472">Membrane</keyword>
<feature type="transmembrane region" description="Helical" evidence="2">
    <location>
        <begin position="404"/>
        <end position="430"/>
    </location>
</feature>